<dbReference type="EMBL" id="LXQA011047487">
    <property type="protein sequence ID" value="MCI82600.1"/>
    <property type="molecule type" value="Genomic_DNA"/>
</dbReference>
<comment type="caution">
    <text evidence="2">The sequence shown here is derived from an EMBL/GenBank/DDBJ whole genome shotgun (WGS) entry which is preliminary data.</text>
</comment>
<organism evidence="2 3">
    <name type="scientific">Trifolium medium</name>
    <dbReference type="NCBI Taxonomy" id="97028"/>
    <lineage>
        <taxon>Eukaryota</taxon>
        <taxon>Viridiplantae</taxon>
        <taxon>Streptophyta</taxon>
        <taxon>Embryophyta</taxon>
        <taxon>Tracheophyta</taxon>
        <taxon>Spermatophyta</taxon>
        <taxon>Magnoliopsida</taxon>
        <taxon>eudicotyledons</taxon>
        <taxon>Gunneridae</taxon>
        <taxon>Pentapetalae</taxon>
        <taxon>rosids</taxon>
        <taxon>fabids</taxon>
        <taxon>Fabales</taxon>
        <taxon>Fabaceae</taxon>
        <taxon>Papilionoideae</taxon>
        <taxon>50 kb inversion clade</taxon>
        <taxon>NPAAA clade</taxon>
        <taxon>Hologalegina</taxon>
        <taxon>IRL clade</taxon>
        <taxon>Trifolieae</taxon>
        <taxon>Trifolium</taxon>
    </lineage>
</organism>
<sequence length="73" mass="8419">EQEVSEAKNKMEVVDKNLASIKETYAATKEKLSKEIEDLKTSQKNEVAKLKKIYDDQLDKVKENYAAETKKLK</sequence>
<dbReference type="AlphaFoldDB" id="A0A392V826"/>
<evidence type="ECO:0000313" key="3">
    <source>
        <dbReference type="Proteomes" id="UP000265520"/>
    </source>
</evidence>
<feature type="non-terminal residue" evidence="2">
    <location>
        <position position="73"/>
    </location>
</feature>
<keyword evidence="3" id="KW-1185">Reference proteome</keyword>
<evidence type="ECO:0000256" key="1">
    <source>
        <dbReference type="SAM" id="Coils"/>
    </source>
</evidence>
<feature type="non-terminal residue" evidence="2">
    <location>
        <position position="1"/>
    </location>
</feature>
<dbReference type="Proteomes" id="UP000265520">
    <property type="component" value="Unassembled WGS sequence"/>
</dbReference>
<evidence type="ECO:0000313" key="2">
    <source>
        <dbReference type="EMBL" id="MCI82600.1"/>
    </source>
</evidence>
<proteinExistence type="predicted"/>
<reference evidence="2 3" key="1">
    <citation type="journal article" date="2018" name="Front. Plant Sci.">
        <title>Red Clover (Trifolium pratense) and Zigzag Clover (T. medium) - A Picture of Genomic Similarities and Differences.</title>
        <authorList>
            <person name="Dluhosova J."/>
            <person name="Istvanek J."/>
            <person name="Nedelnik J."/>
            <person name="Repkova J."/>
        </authorList>
    </citation>
    <scope>NUCLEOTIDE SEQUENCE [LARGE SCALE GENOMIC DNA]</scope>
    <source>
        <strain evidence="3">cv. 10/8</strain>
        <tissue evidence="2">Leaf</tissue>
    </source>
</reference>
<accession>A0A392V826</accession>
<feature type="coiled-coil region" evidence="1">
    <location>
        <begin position="4"/>
        <end position="49"/>
    </location>
</feature>
<keyword evidence="1" id="KW-0175">Coiled coil</keyword>
<protein>
    <submittedName>
        <fullName evidence="2">Uncharacterized protein</fullName>
    </submittedName>
</protein>
<name>A0A392V826_9FABA</name>